<dbReference type="EMBL" id="AZHB01000010">
    <property type="protein sequence ID" value="OAA63964.1"/>
    <property type="molecule type" value="Genomic_DNA"/>
</dbReference>
<sequence length="194" mass="21616">MANQEAIADFFKQTMTSRAACEDKARSLTGSDRIEPVEIQGTSDLARQIHGSMVPTVEFRGELGSSDGDDETGRKPRLVYLMSRIFLAQSWLQPQPVPPEHRDKIKAEYKHDLGRLHSSVPERFWPHVETCLVSLDAIMSLPMALVHRDFGACNVLVDAETCHLRGVIDWAEAVVCPFGLNLHSVVSFAGTMRL</sequence>
<dbReference type="InterPro" id="IPR011009">
    <property type="entry name" value="Kinase-like_dom_sf"/>
</dbReference>
<dbReference type="InterPro" id="IPR002575">
    <property type="entry name" value="Aminoglycoside_PTrfase"/>
</dbReference>
<dbReference type="STRING" id="1081104.A0A167WM58"/>
<dbReference type="RefSeq" id="XP_018704613.1">
    <property type="nucleotide sequence ID" value="XM_018848278.1"/>
</dbReference>
<dbReference type="Proteomes" id="UP000076744">
    <property type="component" value="Unassembled WGS sequence"/>
</dbReference>
<name>A0A167WM58_CORFA</name>
<evidence type="ECO:0000313" key="3">
    <source>
        <dbReference type="Proteomes" id="UP000076744"/>
    </source>
</evidence>
<dbReference type="OrthoDB" id="5598852at2759"/>
<keyword evidence="3" id="KW-1185">Reference proteome</keyword>
<dbReference type="GO" id="GO:0016740">
    <property type="term" value="F:transferase activity"/>
    <property type="evidence" value="ECO:0007669"/>
    <property type="project" value="UniProtKB-KW"/>
</dbReference>
<proteinExistence type="predicted"/>
<evidence type="ECO:0000313" key="2">
    <source>
        <dbReference type="EMBL" id="OAA63964.1"/>
    </source>
</evidence>
<feature type="domain" description="Aminoglycoside phosphotransferase" evidence="1">
    <location>
        <begin position="100"/>
        <end position="177"/>
    </location>
</feature>
<dbReference type="Pfam" id="PF01636">
    <property type="entry name" value="APH"/>
    <property type="match status" value="1"/>
</dbReference>
<dbReference type="SUPFAM" id="SSF56112">
    <property type="entry name" value="Protein kinase-like (PK-like)"/>
    <property type="match status" value="1"/>
</dbReference>
<comment type="caution">
    <text evidence="2">The sequence shown here is derived from an EMBL/GenBank/DDBJ whole genome shotgun (WGS) entry which is preliminary data.</text>
</comment>
<dbReference type="AlphaFoldDB" id="A0A167WM58"/>
<protein>
    <submittedName>
        <fullName evidence="2">Aminoglycoside phosphotransferase</fullName>
    </submittedName>
</protein>
<keyword evidence="2" id="KW-0808">Transferase</keyword>
<organism evidence="2 3">
    <name type="scientific">Cordyceps fumosorosea (strain ARSEF 2679)</name>
    <name type="common">Isaria fumosorosea</name>
    <dbReference type="NCBI Taxonomy" id="1081104"/>
    <lineage>
        <taxon>Eukaryota</taxon>
        <taxon>Fungi</taxon>
        <taxon>Dikarya</taxon>
        <taxon>Ascomycota</taxon>
        <taxon>Pezizomycotina</taxon>
        <taxon>Sordariomycetes</taxon>
        <taxon>Hypocreomycetidae</taxon>
        <taxon>Hypocreales</taxon>
        <taxon>Cordycipitaceae</taxon>
        <taxon>Cordyceps</taxon>
    </lineage>
</organism>
<accession>A0A167WM58</accession>
<gene>
    <name evidence="2" type="ORF">ISF_04673</name>
</gene>
<evidence type="ECO:0000259" key="1">
    <source>
        <dbReference type="Pfam" id="PF01636"/>
    </source>
</evidence>
<dbReference type="GeneID" id="30020965"/>
<reference evidence="2 3" key="1">
    <citation type="journal article" date="2016" name="Genome Biol. Evol.">
        <title>Divergent and convergent evolution of fungal pathogenicity.</title>
        <authorList>
            <person name="Shang Y."/>
            <person name="Xiao G."/>
            <person name="Zheng P."/>
            <person name="Cen K."/>
            <person name="Zhan S."/>
            <person name="Wang C."/>
        </authorList>
    </citation>
    <scope>NUCLEOTIDE SEQUENCE [LARGE SCALE GENOMIC DNA]</scope>
    <source>
        <strain evidence="2 3">ARSEF 2679</strain>
    </source>
</reference>
<dbReference type="Gene3D" id="3.90.1200.10">
    <property type="match status" value="1"/>
</dbReference>